<dbReference type="AlphaFoldDB" id="A0A662D139"/>
<feature type="binding site" evidence="8">
    <location>
        <begin position="266"/>
        <end position="268"/>
    </location>
    <ligand>
        <name>substrate</name>
    </ligand>
</feature>
<evidence type="ECO:0000256" key="8">
    <source>
        <dbReference type="PIRSR" id="PIRSR611782-2"/>
    </source>
</evidence>
<organism evidence="10 11">
    <name type="scientific">Aerophobetes bacterium</name>
    <dbReference type="NCBI Taxonomy" id="2030807"/>
    <lineage>
        <taxon>Bacteria</taxon>
        <taxon>Candidatus Aerophobota</taxon>
    </lineage>
</organism>
<sequence length="516" mass="56671">MEKIEKLKRVFKPKGFSLLLIIGVVFVGLMMLSGVGSLNHSSFAETKGLKGPLYQENIESHFIDPESLQGRIIKVVERVSPAVVSISTERTVKVGGGFEFPDWGQSPFDEFFFRHFFEEYPQREFKQKGLGSGMIINKDGYILTNEHVIHKVDKDRIKVTLPDGRTFKAEIVGVDEESDIAILKIKGDDLPVVTLGDSDNLKVGQWAIAIGNPFGFALSQLSKRYEPTVTVGVISATKRAMQARGSEGTVKTYTDLIQTDASINPGNSGGPLVNIWGEVIGINTAILTPSGGSIGIGFAIPINKAKKILQDLVKYGEVRWSWIGIYMQELTPELGEKFGVKRGILVADVIKGSPADKAGIRSGDVIQKVNGKEVNSPLELKEEVRKTKIGEKITLSLIREGKKISLTLTTAQMPKEIARSEKLLGIKVSSLNAELREEYGIGEDEQGVVIIDVEKGSPADKVGLSSGDVIKEVNRQVIGSLDDFEKAMKKVNPGDIVLLKVRHGRWTMFITVRTRR</sequence>
<feature type="domain" description="PDZ" evidence="9">
    <location>
        <begin position="312"/>
        <end position="401"/>
    </location>
</feature>
<dbReference type="InterPro" id="IPR009003">
    <property type="entry name" value="Peptidase_S1_PA"/>
</dbReference>
<gene>
    <name evidence="10" type="ORF">DRZ78_01515</name>
</gene>
<dbReference type="PANTHER" id="PTHR22939:SF129">
    <property type="entry name" value="SERINE PROTEASE HTRA2, MITOCHONDRIAL"/>
    <property type="match status" value="1"/>
</dbReference>
<dbReference type="PROSITE" id="PS50106">
    <property type="entry name" value="PDZ"/>
    <property type="match status" value="2"/>
</dbReference>
<evidence type="ECO:0000256" key="6">
    <source>
        <dbReference type="ARBA" id="ARBA00022825"/>
    </source>
</evidence>
<dbReference type="PRINTS" id="PR00834">
    <property type="entry name" value="PROTEASES2C"/>
</dbReference>
<comment type="similarity">
    <text evidence="1">Belongs to the peptidase S1C family.</text>
</comment>
<keyword evidence="2" id="KW-0645">Protease</keyword>
<dbReference type="Pfam" id="PF13365">
    <property type="entry name" value="Trypsin_2"/>
    <property type="match status" value="1"/>
</dbReference>
<protein>
    <recommendedName>
        <fullName evidence="9">PDZ domain-containing protein</fullName>
    </recommendedName>
</protein>
<dbReference type="EMBL" id="QMPY01000039">
    <property type="protein sequence ID" value="RLE08203.1"/>
    <property type="molecule type" value="Genomic_DNA"/>
</dbReference>
<feature type="domain" description="PDZ" evidence="9">
    <location>
        <begin position="410"/>
        <end position="505"/>
    </location>
</feature>
<dbReference type="Proteomes" id="UP000277457">
    <property type="component" value="Unassembled WGS sequence"/>
</dbReference>
<feature type="binding site" evidence="8">
    <location>
        <position position="89"/>
    </location>
    <ligand>
        <name>substrate</name>
    </ligand>
</feature>
<feature type="active site" description="Charge relay system" evidence="7">
    <location>
        <position position="179"/>
    </location>
</feature>
<accession>A0A662D139</accession>
<feature type="active site" description="Charge relay system" evidence="7">
    <location>
        <position position="268"/>
    </location>
</feature>
<evidence type="ECO:0000313" key="10">
    <source>
        <dbReference type="EMBL" id="RLE08203.1"/>
    </source>
</evidence>
<evidence type="ECO:0000256" key="4">
    <source>
        <dbReference type="ARBA" id="ARBA00022737"/>
    </source>
</evidence>
<evidence type="ECO:0000256" key="2">
    <source>
        <dbReference type="ARBA" id="ARBA00022670"/>
    </source>
</evidence>
<keyword evidence="3" id="KW-0732">Signal</keyword>
<dbReference type="Gene3D" id="2.30.42.10">
    <property type="match status" value="2"/>
</dbReference>
<keyword evidence="4" id="KW-0677">Repeat</keyword>
<dbReference type="SUPFAM" id="SSF50156">
    <property type="entry name" value="PDZ domain-like"/>
    <property type="match status" value="2"/>
</dbReference>
<dbReference type="GO" id="GO:0004252">
    <property type="term" value="F:serine-type endopeptidase activity"/>
    <property type="evidence" value="ECO:0007669"/>
    <property type="project" value="InterPro"/>
</dbReference>
<dbReference type="SMART" id="SM00228">
    <property type="entry name" value="PDZ"/>
    <property type="match status" value="2"/>
</dbReference>
<name>A0A662D139_UNCAE</name>
<dbReference type="CDD" id="cd10839">
    <property type="entry name" value="cpPDZ1_DegP-like"/>
    <property type="match status" value="1"/>
</dbReference>
<dbReference type="InterPro" id="IPR001940">
    <property type="entry name" value="Peptidase_S1C"/>
</dbReference>
<dbReference type="Pfam" id="PF13180">
    <property type="entry name" value="PDZ_2"/>
    <property type="match status" value="2"/>
</dbReference>
<dbReference type="NCBIfam" id="TIGR02037">
    <property type="entry name" value="degP_htrA_DO"/>
    <property type="match status" value="1"/>
</dbReference>
<dbReference type="Gene3D" id="2.40.10.120">
    <property type="match status" value="1"/>
</dbReference>
<proteinExistence type="inferred from homology"/>
<feature type="binding site" evidence="8">
    <location>
        <position position="147"/>
    </location>
    <ligand>
        <name>substrate</name>
    </ligand>
</feature>
<evidence type="ECO:0000256" key="7">
    <source>
        <dbReference type="PIRSR" id="PIRSR611782-1"/>
    </source>
</evidence>
<feature type="binding site" evidence="8">
    <location>
        <position position="179"/>
    </location>
    <ligand>
        <name>substrate</name>
    </ligand>
</feature>
<evidence type="ECO:0000313" key="11">
    <source>
        <dbReference type="Proteomes" id="UP000277457"/>
    </source>
</evidence>
<evidence type="ECO:0000256" key="5">
    <source>
        <dbReference type="ARBA" id="ARBA00022801"/>
    </source>
</evidence>
<keyword evidence="6" id="KW-0720">Serine protease</keyword>
<comment type="caution">
    <text evidence="10">The sequence shown here is derived from an EMBL/GenBank/DDBJ whole genome shotgun (WGS) entry which is preliminary data.</text>
</comment>
<evidence type="ECO:0000256" key="1">
    <source>
        <dbReference type="ARBA" id="ARBA00010541"/>
    </source>
</evidence>
<keyword evidence="5" id="KW-0378">Hydrolase</keyword>
<dbReference type="GO" id="GO:0006508">
    <property type="term" value="P:proteolysis"/>
    <property type="evidence" value="ECO:0007669"/>
    <property type="project" value="UniProtKB-KW"/>
</dbReference>
<evidence type="ECO:0000256" key="3">
    <source>
        <dbReference type="ARBA" id="ARBA00022729"/>
    </source>
</evidence>
<dbReference type="InterPro" id="IPR036034">
    <property type="entry name" value="PDZ_sf"/>
</dbReference>
<dbReference type="InterPro" id="IPR011782">
    <property type="entry name" value="Pept_S1C_Do"/>
</dbReference>
<reference evidence="10 11" key="1">
    <citation type="submission" date="2018-06" db="EMBL/GenBank/DDBJ databases">
        <title>Extensive metabolic versatility and redundancy in microbially diverse, dynamic hydrothermal sediments.</title>
        <authorList>
            <person name="Dombrowski N."/>
            <person name="Teske A."/>
            <person name="Baker B.J."/>
        </authorList>
    </citation>
    <scope>NUCLEOTIDE SEQUENCE [LARGE SCALE GENOMIC DNA]</scope>
    <source>
        <strain evidence="10">B7_G13</strain>
    </source>
</reference>
<dbReference type="SUPFAM" id="SSF50494">
    <property type="entry name" value="Trypsin-like serine proteases"/>
    <property type="match status" value="1"/>
</dbReference>
<feature type="active site" description="Charge relay system" evidence="7">
    <location>
        <position position="147"/>
    </location>
</feature>
<dbReference type="PANTHER" id="PTHR22939">
    <property type="entry name" value="SERINE PROTEASE FAMILY S1C HTRA-RELATED"/>
    <property type="match status" value="1"/>
</dbReference>
<evidence type="ECO:0000259" key="9">
    <source>
        <dbReference type="PROSITE" id="PS50106"/>
    </source>
</evidence>
<dbReference type="InterPro" id="IPR001478">
    <property type="entry name" value="PDZ"/>
</dbReference>